<evidence type="ECO:0000313" key="1">
    <source>
        <dbReference type="EMBL" id="CAE0577436.1"/>
    </source>
</evidence>
<dbReference type="AlphaFoldDB" id="A0A7S3WTY5"/>
<proteinExistence type="predicted"/>
<accession>A0A7S3WTY5</accession>
<protein>
    <submittedName>
        <fullName evidence="1">Uncharacterized protein</fullName>
    </submittedName>
</protein>
<sequence length="214" mass="24258">MVIDEGFAHRRQMNAKRIEASQRATAQAIQDLHEIRRAPVPFEPYIECPPLDCPVPRDAHFERTGDLVKPGPPKTYEAASRGFDGIIATGKPWATYEKPQPCIFGRSPTLEEHGTREETHKPALDKAELLTKHNEWTLHKNNYQPDIAAAMRIDVRKSAYLAMHIGENRKDPNESLQNSANIKGALGESIPPHMIHKKRTYITPDIVFPKERDV</sequence>
<gene>
    <name evidence="1" type="ORF">SACU0126_LOCUS23437</name>
</gene>
<organism evidence="1">
    <name type="scientific">Strombidinopsis acuminata</name>
    <dbReference type="NCBI Taxonomy" id="141414"/>
    <lineage>
        <taxon>Eukaryota</taxon>
        <taxon>Sar</taxon>
        <taxon>Alveolata</taxon>
        <taxon>Ciliophora</taxon>
        <taxon>Intramacronucleata</taxon>
        <taxon>Spirotrichea</taxon>
        <taxon>Choreotrichia</taxon>
        <taxon>Choreotrichida</taxon>
        <taxon>Strombidinopsidae</taxon>
        <taxon>Strombidinopsis</taxon>
    </lineage>
</organism>
<reference evidence="1" key="1">
    <citation type="submission" date="2021-01" db="EMBL/GenBank/DDBJ databases">
        <authorList>
            <person name="Corre E."/>
            <person name="Pelletier E."/>
            <person name="Niang G."/>
            <person name="Scheremetjew M."/>
            <person name="Finn R."/>
            <person name="Kale V."/>
            <person name="Holt S."/>
            <person name="Cochrane G."/>
            <person name="Meng A."/>
            <person name="Brown T."/>
            <person name="Cohen L."/>
        </authorList>
    </citation>
    <scope>NUCLEOTIDE SEQUENCE</scope>
    <source>
        <strain evidence="1">SPMC142</strain>
    </source>
</reference>
<name>A0A7S3WTY5_9SPIT</name>
<dbReference type="EMBL" id="HBIQ01073711">
    <property type="protein sequence ID" value="CAE0577436.1"/>
    <property type="molecule type" value="Transcribed_RNA"/>
</dbReference>